<proteinExistence type="predicted"/>
<keyword evidence="1" id="KW-0812">Transmembrane</keyword>
<keyword evidence="1" id="KW-1133">Transmembrane helix</keyword>
<dbReference type="OrthoDB" id="8857204at2"/>
<name>A0A127JWW2_9BURK</name>
<feature type="transmembrane region" description="Helical" evidence="1">
    <location>
        <begin position="301"/>
        <end position="324"/>
    </location>
</feature>
<reference evidence="2 3" key="1">
    <citation type="journal article" date="2014" name="Int. J. Syst. Evol. Microbiol.">
        <title>Ramlibacter solisilvae sp. nov., isolated from forest soil, and emended description of the genus Ramlibacter.</title>
        <authorList>
            <person name="Lee H.J."/>
            <person name="Lee S.H."/>
            <person name="Lee S.S."/>
            <person name="Lee J.S."/>
            <person name="Kim Y."/>
            <person name="Kim S.C."/>
            <person name="Jeon C.O."/>
        </authorList>
    </citation>
    <scope>NUCLEOTIDE SEQUENCE [LARGE SCALE GENOMIC DNA]</scope>
    <source>
        <strain evidence="2 3">5-10</strain>
    </source>
</reference>
<keyword evidence="3" id="KW-1185">Reference proteome</keyword>
<evidence type="ECO:0000256" key="1">
    <source>
        <dbReference type="SAM" id="Phobius"/>
    </source>
</evidence>
<dbReference type="AlphaFoldDB" id="A0A127JWW2"/>
<dbReference type="EMBL" id="CP010951">
    <property type="protein sequence ID" value="AMO24363.1"/>
    <property type="molecule type" value="Genomic_DNA"/>
</dbReference>
<gene>
    <name evidence="2" type="ORF">UC35_17815</name>
</gene>
<feature type="transmembrane region" description="Helical" evidence="1">
    <location>
        <begin position="90"/>
        <end position="108"/>
    </location>
</feature>
<keyword evidence="1" id="KW-0472">Membrane</keyword>
<feature type="transmembrane region" description="Helical" evidence="1">
    <location>
        <begin position="336"/>
        <end position="358"/>
    </location>
</feature>
<organism evidence="2 3">
    <name type="scientific">Ramlibacter tataouinensis</name>
    <dbReference type="NCBI Taxonomy" id="94132"/>
    <lineage>
        <taxon>Bacteria</taxon>
        <taxon>Pseudomonadati</taxon>
        <taxon>Pseudomonadota</taxon>
        <taxon>Betaproteobacteria</taxon>
        <taxon>Burkholderiales</taxon>
        <taxon>Comamonadaceae</taxon>
        <taxon>Ramlibacter</taxon>
    </lineage>
</organism>
<accession>A0A127JWW2</accession>
<dbReference type="RefSeq" id="WP_061502049.1">
    <property type="nucleotide sequence ID" value="NZ_CP010951.1"/>
</dbReference>
<feature type="transmembrane region" description="Helical" evidence="1">
    <location>
        <begin position="370"/>
        <end position="390"/>
    </location>
</feature>
<evidence type="ECO:0000313" key="3">
    <source>
        <dbReference type="Proteomes" id="UP000070433"/>
    </source>
</evidence>
<dbReference type="Proteomes" id="UP000070433">
    <property type="component" value="Chromosome"/>
</dbReference>
<evidence type="ECO:0000313" key="2">
    <source>
        <dbReference type="EMBL" id="AMO24363.1"/>
    </source>
</evidence>
<sequence length="409" mass="45244">MANELLKGLVHDATLVAEVGVRTGALSNAHLLDALTAANRSLADNTSDPSVVVALQLALNAAMKDIAPITLDDLRRGWRPYHDGRRRPSTLLFFVMSILVMGACAYTTQIYERARNMYAITLELQQARGAEQAMRLFGTLKRNQQDVVDSLNTGKKEFLYEVFSKSLFDLKALYLKNLAYAPIASKVLNDIEILASPTEAIKRIGNATNPTGDANLQAIISQQDYGSTPPPSIREDLEKELEKLAATLPAEDAKTQRALNVQGLLDSYLAQLRRFNQSINVGIDPLQPSDYSETLFRLQNAIGFVGLWVLPALYGMLGAIIFHMRRLLDPAVPDPPWMRITFRVLLGAFAGIIIVWFWTPSSQKISQGEFVTLTSFGLAFLVGFSTDVFFRALDRLVDYFTRVAGGASR</sequence>
<protein>
    <submittedName>
        <fullName evidence="2">Uncharacterized protein</fullName>
    </submittedName>
</protein>